<comment type="caution">
    <text evidence="2">The sequence shown here is derived from an EMBL/GenBank/DDBJ whole genome shotgun (WGS) entry which is preliminary data.</text>
</comment>
<reference evidence="2 3" key="1">
    <citation type="submission" date="2021-07" db="EMBL/GenBank/DDBJ databases">
        <title>Stakelama flava sp. nov., a novel endophytic bacterium isolated from branch of Kandelia candel.</title>
        <authorList>
            <person name="Tuo L."/>
        </authorList>
    </citation>
    <scope>NUCLEOTIDE SEQUENCE [LARGE SCALE GENOMIC DNA]</scope>
    <source>
        <strain evidence="2 3">CBK3Z-3</strain>
    </source>
</reference>
<proteinExistence type="predicted"/>
<keyword evidence="2" id="KW-0378">Hydrolase</keyword>
<name>A0ABS6XQY3_9SPHN</name>
<organism evidence="2 3">
    <name type="scientific">Stakelama flava</name>
    <dbReference type="NCBI Taxonomy" id="2860338"/>
    <lineage>
        <taxon>Bacteria</taxon>
        <taxon>Pseudomonadati</taxon>
        <taxon>Pseudomonadota</taxon>
        <taxon>Alphaproteobacteria</taxon>
        <taxon>Sphingomonadales</taxon>
        <taxon>Sphingomonadaceae</taxon>
        <taxon>Stakelama</taxon>
    </lineage>
</organism>
<dbReference type="InterPro" id="IPR050272">
    <property type="entry name" value="Isochorismatase-like_hydrls"/>
</dbReference>
<dbReference type="Pfam" id="PF00857">
    <property type="entry name" value="Isochorismatase"/>
    <property type="match status" value="1"/>
</dbReference>
<protein>
    <submittedName>
        <fullName evidence="2">Cysteine hydrolase</fullName>
    </submittedName>
</protein>
<dbReference type="Proteomes" id="UP001197214">
    <property type="component" value="Unassembled WGS sequence"/>
</dbReference>
<evidence type="ECO:0000313" key="3">
    <source>
        <dbReference type="Proteomes" id="UP001197214"/>
    </source>
</evidence>
<dbReference type="EMBL" id="JAHWZX010000013">
    <property type="protein sequence ID" value="MBW4331816.1"/>
    <property type="molecule type" value="Genomic_DNA"/>
</dbReference>
<dbReference type="PANTHER" id="PTHR43540">
    <property type="entry name" value="PEROXYUREIDOACRYLATE/UREIDOACRYLATE AMIDOHYDROLASE-RELATED"/>
    <property type="match status" value="1"/>
</dbReference>
<dbReference type="InterPro" id="IPR000868">
    <property type="entry name" value="Isochorismatase-like_dom"/>
</dbReference>
<evidence type="ECO:0000313" key="2">
    <source>
        <dbReference type="EMBL" id="MBW4331816.1"/>
    </source>
</evidence>
<dbReference type="CDD" id="cd00431">
    <property type="entry name" value="cysteine_hydrolases"/>
    <property type="match status" value="1"/>
</dbReference>
<evidence type="ECO:0000259" key="1">
    <source>
        <dbReference type="Pfam" id="PF00857"/>
    </source>
</evidence>
<accession>A0ABS6XQY3</accession>
<sequence length="212" mass="23903">MSEPVKTPKPMIVGQPVLLVIDVQKGSFAEWEPSERLPLLPDSVERMKRVRPVVDAARAADVPVIFFKEVHRPNMVDFGRELDGTENVHCLEDSPYTEFAYEELGIRPDDYLIAKRRYSCFFGTELEILLKGLKADTLLMTGGFTDVCIHYTFVDGHQHDYYCRVLEDCLTASSPIAHDGALRAMEYLQAGAVRSSAEVMDAMARRDFAQAK</sequence>
<keyword evidence="3" id="KW-1185">Reference proteome</keyword>
<dbReference type="GO" id="GO:0016787">
    <property type="term" value="F:hydrolase activity"/>
    <property type="evidence" value="ECO:0007669"/>
    <property type="project" value="UniProtKB-KW"/>
</dbReference>
<dbReference type="PANTHER" id="PTHR43540:SF16">
    <property type="entry name" value="ISOCHORISMATASE-LIKE DOMAIN-CONTAINING PROTEIN"/>
    <property type="match status" value="1"/>
</dbReference>
<gene>
    <name evidence="2" type="ORF">KY084_13155</name>
</gene>
<dbReference type="RefSeq" id="WP_219238935.1">
    <property type="nucleotide sequence ID" value="NZ_JAHWZX010000013.1"/>
</dbReference>
<feature type="domain" description="Isochorismatase-like" evidence="1">
    <location>
        <begin position="17"/>
        <end position="193"/>
    </location>
</feature>